<dbReference type="OrthoDB" id="1879at2759"/>
<feature type="domain" description="DNA2/NAM7 helicase-like C-terminal" evidence="1">
    <location>
        <begin position="23"/>
        <end position="153"/>
    </location>
</feature>
<gene>
    <name evidence="2" type="ORF">MNEG_16335</name>
</gene>
<dbReference type="KEGG" id="mng:MNEG_16335"/>
<evidence type="ECO:0000259" key="1">
    <source>
        <dbReference type="Pfam" id="PF13087"/>
    </source>
</evidence>
<dbReference type="RefSeq" id="XP_013890649.1">
    <property type="nucleotide sequence ID" value="XM_014035195.1"/>
</dbReference>
<dbReference type="EMBL" id="KK106465">
    <property type="protein sequence ID" value="KIY91629.1"/>
    <property type="molecule type" value="Genomic_DNA"/>
</dbReference>
<keyword evidence="3" id="KW-1185">Reference proteome</keyword>
<dbReference type="InterPro" id="IPR041679">
    <property type="entry name" value="DNA2/NAM7-like_C"/>
</dbReference>
<dbReference type="InterPro" id="IPR045055">
    <property type="entry name" value="DNA2/NAM7-like"/>
</dbReference>
<dbReference type="AlphaFoldDB" id="A0A0D2LHY9"/>
<reference evidence="2 3" key="1">
    <citation type="journal article" date="2013" name="BMC Genomics">
        <title>Reconstruction of the lipid metabolism for the microalga Monoraphidium neglectum from its genome sequence reveals characteristics suitable for biofuel production.</title>
        <authorList>
            <person name="Bogen C."/>
            <person name="Al-Dilaimi A."/>
            <person name="Albersmeier A."/>
            <person name="Wichmann J."/>
            <person name="Grundmann M."/>
            <person name="Rupp O."/>
            <person name="Lauersen K.J."/>
            <person name="Blifernez-Klassen O."/>
            <person name="Kalinowski J."/>
            <person name="Goesmann A."/>
            <person name="Mussgnug J.H."/>
            <person name="Kruse O."/>
        </authorList>
    </citation>
    <scope>NUCLEOTIDE SEQUENCE [LARGE SCALE GENOMIC DNA]</scope>
    <source>
        <strain evidence="2 3">SAG 48.87</strain>
    </source>
</reference>
<protein>
    <submittedName>
        <fullName evidence="2">Intron-binding protein aquarius</fullName>
    </submittedName>
</protein>
<dbReference type="PANTHER" id="PTHR10887:SF5">
    <property type="entry name" value="RNA HELICASE AQUARIUS"/>
    <property type="match status" value="1"/>
</dbReference>
<name>A0A0D2LHY9_9CHLO</name>
<evidence type="ECO:0000313" key="3">
    <source>
        <dbReference type="Proteomes" id="UP000054498"/>
    </source>
</evidence>
<proteinExistence type="predicted"/>
<dbReference type="GO" id="GO:0003729">
    <property type="term" value="F:mRNA binding"/>
    <property type="evidence" value="ECO:0007669"/>
    <property type="project" value="TreeGrafter"/>
</dbReference>
<evidence type="ECO:0000313" key="2">
    <source>
        <dbReference type="EMBL" id="KIY91629.1"/>
    </source>
</evidence>
<dbReference type="Proteomes" id="UP000054498">
    <property type="component" value="Unassembled WGS sequence"/>
</dbReference>
<dbReference type="GeneID" id="25734084"/>
<accession>A0A0D2LHY9</accession>
<sequence length="164" mass="19063">MIGDHHQLPPVVQNMAFQKYSRLDQSLFSRFVRLGTPYVELDAQGRARPSIAALYNWRYRALGDLPRVRESPEFLSSNPGLGYEYQLVDVQDFMGRGESEPRPYYYQNLGEAEYVVSLYCFMRLMGYPAAKISILTTYNGQKDLIRDVVERRCAYHPLFGRPHK</sequence>
<dbReference type="Gene3D" id="3.40.50.300">
    <property type="entry name" value="P-loop containing nucleotide triphosphate hydrolases"/>
    <property type="match status" value="2"/>
</dbReference>
<dbReference type="PANTHER" id="PTHR10887">
    <property type="entry name" value="DNA2/NAM7 HELICASE FAMILY"/>
    <property type="match status" value="1"/>
</dbReference>
<dbReference type="InterPro" id="IPR027417">
    <property type="entry name" value="P-loop_NTPase"/>
</dbReference>
<dbReference type="GO" id="GO:0071013">
    <property type="term" value="C:catalytic step 2 spliceosome"/>
    <property type="evidence" value="ECO:0007669"/>
    <property type="project" value="TreeGrafter"/>
</dbReference>
<dbReference type="Pfam" id="PF13087">
    <property type="entry name" value="AAA_12"/>
    <property type="match status" value="1"/>
</dbReference>
<organism evidence="2 3">
    <name type="scientific">Monoraphidium neglectum</name>
    <dbReference type="NCBI Taxonomy" id="145388"/>
    <lineage>
        <taxon>Eukaryota</taxon>
        <taxon>Viridiplantae</taxon>
        <taxon>Chlorophyta</taxon>
        <taxon>core chlorophytes</taxon>
        <taxon>Chlorophyceae</taxon>
        <taxon>CS clade</taxon>
        <taxon>Sphaeropleales</taxon>
        <taxon>Selenastraceae</taxon>
        <taxon>Monoraphidium</taxon>
    </lineage>
</organism>
<dbReference type="SUPFAM" id="SSF52540">
    <property type="entry name" value="P-loop containing nucleoside triphosphate hydrolases"/>
    <property type="match status" value="1"/>
</dbReference>
<dbReference type="STRING" id="145388.A0A0D2LHY9"/>